<dbReference type="InParanoid" id="A0A2H3DS79"/>
<dbReference type="STRING" id="47427.A0A2H3DS79"/>
<proteinExistence type="predicted"/>
<accession>A0A2H3DS79</accession>
<dbReference type="EMBL" id="KZ293654">
    <property type="protein sequence ID" value="PBK94312.1"/>
    <property type="molecule type" value="Genomic_DNA"/>
</dbReference>
<gene>
    <name evidence="1" type="ORF">ARMGADRAFT_1029451</name>
</gene>
<organism evidence="1 2">
    <name type="scientific">Armillaria gallica</name>
    <name type="common">Bulbous honey fungus</name>
    <name type="synonym">Armillaria bulbosa</name>
    <dbReference type="NCBI Taxonomy" id="47427"/>
    <lineage>
        <taxon>Eukaryota</taxon>
        <taxon>Fungi</taxon>
        <taxon>Dikarya</taxon>
        <taxon>Basidiomycota</taxon>
        <taxon>Agaricomycotina</taxon>
        <taxon>Agaricomycetes</taxon>
        <taxon>Agaricomycetidae</taxon>
        <taxon>Agaricales</taxon>
        <taxon>Marasmiineae</taxon>
        <taxon>Physalacriaceae</taxon>
        <taxon>Armillaria</taxon>
    </lineage>
</organism>
<dbReference type="Proteomes" id="UP000217790">
    <property type="component" value="Unassembled WGS sequence"/>
</dbReference>
<dbReference type="OrthoDB" id="5946233at2759"/>
<evidence type="ECO:0000313" key="2">
    <source>
        <dbReference type="Proteomes" id="UP000217790"/>
    </source>
</evidence>
<sequence length="551" mass="63128">MTGQTSEGGLFLSESEVVTRFVSLPFVPPTCIRASSVPMELVEPKLHQLWMMNGHMTDEVMRQELHKVFDTKKYCLGIVSIDTDMAYLCTIYPTAGHTEMHKHLKHICGILAPEYLLLPVLNCEFLILRGVVEEWFQMKEPVLFPGVLKWINMWWNNSNLVLISHYYLDMVEQTGGPLLTQSDLGNENGHLARAHTFLRHTHDPALIGTVQHCWMREKKNLPAKIIWSVLRRSWLPGFEHLLQTSVPLCVSALASSRIRCICFREQQHKKSHNRKIARPNGIPLLIEQAPECFGTQDFKVAFTSESIAAAWAIYAPPDHPVLKLVPHSFAVLAHEYLEQLRHPIINKHSIWNMYLALLGMFWANNILTPEEWENLNEEEELDAQNNHLQANLHTNFEKRMVNKTATMTTMIFTCTWEHQSEGFVWVGIGSIEENQKGESKAWQQYSLVVSISDELERRGGRGEEGVLCTYIEEHNQSSRGGRIQERHMTYIFMFKDGLDPLPPLLLYMEVIFTYWDSLVTQTLVTGEMPVCAGVLPIVAGWLPYLTSALLQ</sequence>
<evidence type="ECO:0000313" key="1">
    <source>
        <dbReference type="EMBL" id="PBK94312.1"/>
    </source>
</evidence>
<reference evidence="2" key="1">
    <citation type="journal article" date="2017" name="Nat. Ecol. Evol.">
        <title>Genome expansion and lineage-specific genetic innovations in the forest pathogenic fungi Armillaria.</title>
        <authorList>
            <person name="Sipos G."/>
            <person name="Prasanna A.N."/>
            <person name="Walter M.C."/>
            <person name="O'Connor E."/>
            <person name="Balint B."/>
            <person name="Krizsan K."/>
            <person name="Kiss B."/>
            <person name="Hess J."/>
            <person name="Varga T."/>
            <person name="Slot J."/>
            <person name="Riley R."/>
            <person name="Boka B."/>
            <person name="Rigling D."/>
            <person name="Barry K."/>
            <person name="Lee J."/>
            <person name="Mihaltcheva S."/>
            <person name="LaButti K."/>
            <person name="Lipzen A."/>
            <person name="Waldron R."/>
            <person name="Moloney N.M."/>
            <person name="Sperisen C."/>
            <person name="Kredics L."/>
            <person name="Vagvoelgyi C."/>
            <person name="Patrignani A."/>
            <person name="Fitzpatrick D."/>
            <person name="Nagy I."/>
            <person name="Doyle S."/>
            <person name="Anderson J.B."/>
            <person name="Grigoriev I.V."/>
            <person name="Gueldener U."/>
            <person name="Muensterkoetter M."/>
            <person name="Nagy L.G."/>
        </authorList>
    </citation>
    <scope>NUCLEOTIDE SEQUENCE [LARGE SCALE GENOMIC DNA]</scope>
    <source>
        <strain evidence="2">Ar21-2</strain>
    </source>
</reference>
<keyword evidence="2" id="KW-1185">Reference proteome</keyword>
<protein>
    <submittedName>
        <fullName evidence="1">Uncharacterized protein</fullName>
    </submittedName>
</protein>
<dbReference type="AlphaFoldDB" id="A0A2H3DS79"/>
<name>A0A2H3DS79_ARMGA</name>